<dbReference type="AlphaFoldDB" id="A0A4E0RLB6"/>
<gene>
    <name evidence="2" type="ORF">D915_000446</name>
</gene>
<evidence type="ECO:0000256" key="1">
    <source>
        <dbReference type="SAM" id="MobiDB-lite"/>
    </source>
</evidence>
<dbReference type="EMBL" id="JXXN02000089">
    <property type="protein sequence ID" value="THD28715.1"/>
    <property type="molecule type" value="Genomic_DNA"/>
</dbReference>
<feature type="compositionally biased region" description="Basic and acidic residues" evidence="1">
    <location>
        <begin position="25"/>
        <end position="36"/>
    </location>
</feature>
<reference evidence="2" key="1">
    <citation type="submission" date="2019-03" db="EMBL/GenBank/DDBJ databases">
        <title>Improved annotation for the trematode Fasciola hepatica.</title>
        <authorList>
            <person name="Choi Y.-J."/>
            <person name="Martin J."/>
            <person name="Mitreva M."/>
        </authorList>
    </citation>
    <scope>NUCLEOTIDE SEQUENCE [LARGE SCALE GENOMIC DNA]</scope>
</reference>
<evidence type="ECO:0000313" key="2">
    <source>
        <dbReference type="EMBL" id="THD28715.1"/>
    </source>
</evidence>
<evidence type="ECO:0000313" key="3">
    <source>
        <dbReference type="Proteomes" id="UP000230066"/>
    </source>
</evidence>
<dbReference type="Proteomes" id="UP000230066">
    <property type="component" value="Unassembled WGS sequence"/>
</dbReference>
<feature type="region of interest" description="Disordered" evidence="1">
    <location>
        <begin position="25"/>
        <end position="50"/>
    </location>
</feature>
<organism evidence="2 3">
    <name type="scientific">Fasciola hepatica</name>
    <name type="common">Liver fluke</name>
    <dbReference type="NCBI Taxonomy" id="6192"/>
    <lineage>
        <taxon>Eukaryota</taxon>
        <taxon>Metazoa</taxon>
        <taxon>Spiralia</taxon>
        <taxon>Lophotrochozoa</taxon>
        <taxon>Platyhelminthes</taxon>
        <taxon>Trematoda</taxon>
        <taxon>Digenea</taxon>
        <taxon>Plagiorchiida</taxon>
        <taxon>Echinostomata</taxon>
        <taxon>Echinostomatoidea</taxon>
        <taxon>Fasciolidae</taxon>
        <taxon>Fasciola</taxon>
    </lineage>
</organism>
<proteinExistence type="predicted"/>
<feature type="compositionally biased region" description="Low complexity" evidence="1">
    <location>
        <begin position="37"/>
        <end position="50"/>
    </location>
</feature>
<sequence>MLLFENRQNHLIPGKNELEIATSLDNKRKHDSHSFDQSRMSPSQSSQHSSIIRPPLLQSMTIELQSPVREASEIGYSTVSSFSGVLTELPILNSPTLNGTGRQTDTKQTMDTYLNNPHRFSVVHGTENLPRHKTSSATQNSPSKLIPPSSPVVTLAGPPSAEAHPTDNVPTEAVARTPSLRICNRSFDYYHLACQQVTTRCGDSLKSPASDLSKRTKWPPTPVTTASGREVSHRSAPSPSKQTEPAARPTLSSYSAEPGPSVGTTLTAIPDIDRYSEPYSSSLFGRADSFGSSEPTEPANSFARLDDRETKLSKPDIPQLTPPCPSESYQAQIDRITAMLAETQGFLESRRSGLLKGTT</sequence>
<comment type="caution">
    <text evidence="2">The sequence shown here is derived from an EMBL/GenBank/DDBJ whole genome shotgun (WGS) entry which is preliminary data.</text>
</comment>
<protein>
    <submittedName>
        <fullName evidence="2">Uncharacterized protein</fullName>
    </submittedName>
</protein>
<feature type="region of interest" description="Disordered" evidence="1">
    <location>
        <begin position="129"/>
        <end position="151"/>
    </location>
</feature>
<accession>A0A4E0RLB6</accession>
<name>A0A4E0RLB6_FASHE</name>
<keyword evidence="3" id="KW-1185">Reference proteome</keyword>
<feature type="region of interest" description="Disordered" evidence="1">
    <location>
        <begin position="202"/>
        <end position="269"/>
    </location>
</feature>